<gene>
    <name evidence="1" type="ORF">BD847_2571</name>
</gene>
<comment type="caution">
    <text evidence="1">The sequence shown here is derived from an EMBL/GenBank/DDBJ whole genome shotgun (WGS) entry which is preliminary data.</text>
</comment>
<evidence type="ECO:0000313" key="1">
    <source>
        <dbReference type="EMBL" id="RED23513.1"/>
    </source>
</evidence>
<reference evidence="1 2" key="1">
    <citation type="submission" date="2018-07" db="EMBL/GenBank/DDBJ databases">
        <title>Genomic Encyclopedia of Archaeal and Bacterial Type Strains, Phase II (KMG-II): from individual species to whole genera.</title>
        <authorList>
            <person name="Goeker M."/>
        </authorList>
    </citation>
    <scope>NUCLEOTIDE SEQUENCE [LARGE SCALE GENOMIC DNA]</scope>
    <source>
        <strain evidence="1 2">DSM 25795</strain>
    </source>
</reference>
<protein>
    <submittedName>
        <fullName evidence="1">Uncharacterized protein</fullName>
    </submittedName>
</protein>
<sequence length="63" mass="7205">MICHELHELTRIKFVEICEILGIKELGRTLLKFSNDNIALKLCVFATLRENCSPATSQTENKQ</sequence>
<dbReference type="AlphaFoldDB" id="A0A3D9FSB0"/>
<dbReference type="Proteomes" id="UP000257004">
    <property type="component" value="Unassembled WGS sequence"/>
</dbReference>
<proteinExistence type="predicted"/>
<name>A0A3D9FSB0_9FLAO</name>
<evidence type="ECO:0000313" key="2">
    <source>
        <dbReference type="Proteomes" id="UP000257004"/>
    </source>
</evidence>
<dbReference type="EMBL" id="QRDQ01000009">
    <property type="protein sequence ID" value="RED23513.1"/>
    <property type="molecule type" value="Genomic_DNA"/>
</dbReference>
<keyword evidence="2" id="KW-1185">Reference proteome</keyword>
<accession>A0A3D9FSB0</accession>
<organism evidence="1 2">
    <name type="scientific">Flavobacterium cutihirudinis</name>
    <dbReference type="NCBI Taxonomy" id="1265740"/>
    <lineage>
        <taxon>Bacteria</taxon>
        <taxon>Pseudomonadati</taxon>
        <taxon>Bacteroidota</taxon>
        <taxon>Flavobacteriia</taxon>
        <taxon>Flavobacteriales</taxon>
        <taxon>Flavobacteriaceae</taxon>
        <taxon>Flavobacterium</taxon>
    </lineage>
</organism>